<dbReference type="InterPro" id="IPR036412">
    <property type="entry name" value="HAD-like_sf"/>
</dbReference>
<reference evidence="5 6" key="1">
    <citation type="submission" date="2023-07" db="EMBL/GenBank/DDBJ databases">
        <title>Functional and genomic diversity of the sorghum phyllosphere microbiome.</title>
        <authorList>
            <person name="Shade A."/>
        </authorList>
    </citation>
    <scope>NUCLEOTIDE SEQUENCE [LARGE SCALE GENOMIC DNA]</scope>
    <source>
        <strain evidence="5 6">SORGH_AS_1207</strain>
    </source>
</reference>
<keyword evidence="6" id="KW-1185">Reference proteome</keyword>
<accession>A0ABU0U0T3</accession>
<name>A0ABU0U0T3_MICTR</name>
<dbReference type="SUPFAM" id="SSF56784">
    <property type="entry name" value="HAD-like"/>
    <property type="match status" value="1"/>
</dbReference>
<evidence type="ECO:0000256" key="4">
    <source>
        <dbReference type="ARBA" id="ARBA00022842"/>
    </source>
</evidence>
<gene>
    <name evidence="5" type="ORF">QE412_003405</name>
</gene>
<dbReference type="InterPro" id="IPR023214">
    <property type="entry name" value="HAD_sf"/>
</dbReference>
<proteinExistence type="predicted"/>
<dbReference type="SFLD" id="SFLDG01129">
    <property type="entry name" value="C1.5:_HAD__Beta-PGM__Phosphata"/>
    <property type="match status" value="1"/>
</dbReference>
<dbReference type="InterPro" id="IPR006439">
    <property type="entry name" value="HAD-SF_hydro_IA"/>
</dbReference>
<dbReference type="Gene3D" id="1.10.150.520">
    <property type="match status" value="1"/>
</dbReference>
<dbReference type="NCBIfam" id="TIGR01549">
    <property type="entry name" value="HAD-SF-IA-v1"/>
    <property type="match status" value="1"/>
</dbReference>
<comment type="cofactor">
    <cofactor evidence="1">
        <name>Mg(2+)</name>
        <dbReference type="ChEBI" id="CHEBI:18420"/>
    </cofactor>
</comment>
<keyword evidence="2" id="KW-0479">Metal-binding</keyword>
<keyword evidence="4" id="KW-0460">Magnesium</keyword>
<sequence>MHRGYSGGVRLLLDLDNTLVDRDGAFTRWAEEFVSSMGGDRDDVDWLVAQDMGGYRARAELAVDIIDRFGCTQSPESLVSAMRDGVVTHTRCYGNVLSELRLLKNAGAALVIVTNGNTVQQKRKITASGLDTLIDAALISEEVGAKKPDRLIFESALRYGSGTAVPWMVGDHPIADMSGARAAGISTAWVSHSRPWSPTWTPDITETTPSEVLAAVRRARF</sequence>
<organism evidence="5 6">
    <name type="scientific">Microbacterium trichothecenolyticum</name>
    <name type="common">Aureobacterium trichothecenolyticum</name>
    <dbReference type="NCBI Taxonomy" id="69370"/>
    <lineage>
        <taxon>Bacteria</taxon>
        <taxon>Bacillati</taxon>
        <taxon>Actinomycetota</taxon>
        <taxon>Actinomycetes</taxon>
        <taxon>Micrococcales</taxon>
        <taxon>Microbacteriaceae</taxon>
        <taxon>Microbacterium</taxon>
    </lineage>
</organism>
<dbReference type="Gene3D" id="3.40.50.1000">
    <property type="entry name" value="HAD superfamily/HAD-like"/>
    <property type="match status" value="1"/>
</dbReference>
<dbReference type="InterPro" id="IPR051400">
    <property type="entry name" value="HAD-like_hydrolase"/>
</dbReference>
<dbReference type="PANTHER" id="PTHR46470">
    <property type="entry name" value="N-ACYLNEURAMINATE-9-PHOSPHATASE"/>
    <property type="match status" value="1"/>
</dbReference>
<keyword evidence="3" id="KW-0378">Hydrolase</keyword>
<dbReference type="EMBL" id="JAUTBF010000001">
    <property type="protein sequence ID" value="MDQ1124832.1"/>
    <property type="molecule type" value="Genomic_DNA"/>
</dbReference>
<dbReference type="PRINTS" id="PR00413">
    <property type="entry name" value="HADHALOGNASE"/>
</dbReference>
<evidence type="ECO:0000313" key="6">
    <source>
        <dbReference type="Proteomes" id="UP001226691"/>
    </source>
</evidence>
<dbReference type="InterPro" id="IPR041492">
    <property type="entry name" value="HAD_2"/>
</dbReference>
<protein>
    <submittedName>
        <fullName evidence="5">FMN phosphatase YigB (HAD superfamily)</fullName>
    </submittedName>
</protein>
<evidence type="ECO:0000256" key="2">
    <source>
        <dbReference type="ARBA" id="ARBA00022723"/>
    </source>
</evidence>
<dbReference type="SFLD" id="SFLDS00003">
    <property type="entry name" value="Haloacid_Dehalogenase"/>
    <property type="match status" value="1"/>
</dbReference>
<comment type="caution">
    <text evidence="5">The sequence shown here is derived from an EMBL/GenBank/DDBJ whole genome shotgun (WGS) entry which is preliminary data.</text>
</comment>
<evidence type="ECO:0000256" key="3">
    <source>
        <dbReference type="ARBA" id="ARBA00022801"/>
    </source>
</evidence>
<dbReference type="RefSeq" id="WP_307486644.1">
    <property type="nucleotide sequence ID" value="NZ_JAUTBF010000001.1"/>
</dbReference>
<evidence type="ECO:0000256" key="1">
    <source>
        <dbReference type="ARBA" id="ARBA00001946"/>
    </source>
</evidence>
<dbReference type="Pfam" id="PF13419">
    <property type="entry name" value="HAD_2"/>
    <property type="match status" value="1"/>
</dbReference>
<dbReference type="Proteomes" id="UP001226691">
    <property type="component" value="Unassembled WGS sequence"/>
</dbReference>
<evidence type="ECO:0000313" key="5">
    <source>
        <dbReference type="EMBL" id="MDQ1124832.1"/>
    </source>
</evidence>
<dbReference type="PANTHER" id="PTHR46470:SF2">
    <property type="entry name" value="GLYCERALDEHYDE 3-PHOSPHATE PHOSPHATASE"/>
    <property type="match status" value="1"/>
</dbReference>